<reference evidence="2 3" key="1">
    <citation type="submission" date="2021-03" db="EMBL/GenBank/DDBJ databases">
        <title>Antimicrobial resistance genes in bacteria isolated from Japanese honey, and their potential for conferring macrolide and lincosamide resistance in the American foulbrood pathogen Paenibacillus larvae.</title>
        <authorList>
            <person name="Okamoto M."/>
            <person name="Kumagai M."/>
            <person name="Kanamori H."/>
            <person name="Takamatsu D."/>
        </authorList>
    </citation>
    <scope>NUCLEOTIDE SEQUENCE [LARGE SCALE GENOMIC DNA]</scope>
    <source>
        <strain evidence="2 3">J41TS12</strain>
    </source>
</reference>
<sequence>MNTAYNNLKFRHELKFMINRHQYFIIRQRLKNLVRPDKYASTNGEYHIRSLYFDDYENSALSEKLGGFRDRHKYRIRVYNGSDRLILFEKKIKCGDYIAKVKEPLDRDMYEAILNGNYEVLHQPDNPFAMELYLEMKQHLLRPRVIVDYVREPYVCENGNVRITFDKELRTGLHATDLFDQSFNPVPALDDRHIIMEVKYDEYLPEYIKAAVQMEGLYQQAASKYVICCKYLKNNNWEDQ</sequence>
<dbReference type="Gene3D" id="3.20.100.30">
    <property type="entry name" value="VTC, catalytic tunnel domain"/>
    <property type="match status" value="1"/>
</dbReference>
<dbReference type="CDD" id="cd07750">
    <property type="entry name" value="PolyPPase_VTC_like"/>
    <property type="match status" value="1"/>
</dbReference>
<dbReference type="Proteomes" id="UP000681162">
    <property type="component" value="Unassembled WGS sequence"/>
</dbReference>
<protein>
    <submittedName>
        <fullName evidence="2">Molecular chaperone</fullName>
    </submittedName>
</protein>
<evidence type="ECO:0000259" key="1">
    <source>
        <dbReference type="Pfam" id="PF09359"/>
    </source>
</evidence>
<feature type="domain" description="VTC" evidence="1">
    <location>
        <begin position="10"/>
        <end position="232"/>
    </location>
</feature>
<evidence type="ECO:0000313" key="3">
    <source>
        <dbReference type="Proteomes" id="UP000681162"/>
    </source>
</evidence>
<evidence type="ECO:0000313" key="2">
    <source>
        <dbReference type="EMBL" id="GIO36660.1"/>
    </source>
</evidence>
<dbReference type="Pfam" id="PF09359">
    <property type="entry name" value="VTC"/>
    <property type="match status" value="1"/>
</dbReference>
<dbReference type="AlphaFoldDB" id="A0A919XTK0"/>
<gene>
    <name evidence="2" type="ORF">J41TS12_15210</name>
</gene>
<dbReference type="InterPro" id="IPR042267">
    <property type="entry name" value="VTC_sf"/>
</dbReference>
<organism evidence="2 3">
    <name type="scientific">Paenibacillus antibioticophila</name>
    <dbReference type="NCBI Taxonomy" id="1274374"/>
    <lineage>
        <taxon>Bacteria</taxon>
        <taxon>Bacillati</taxon>
        <taxon>Bacillota</taxon>
        <taxon>Bacilli</taxon>
        <taxon>Bacillales</taxon>
        <taxon>Paenibacillaceae</taxon>
        <taxon>Paenibacillus</taxon>
    </lineage>
</organism>
<proteinExistence type="predicted"/>
<dbReference type="RefSeq" id="WP_283248955.1">
    <property type="nucleotide sequence ID" value="NZ_BORR01000004.1"/>
</dbReference>
<accession>A0A919XTK0</accession>
<keyword evidence="3" id="KW-1185">Reference proteome</keyword>
<name>A0A919XTK0_9BACL</name>
<dbReference type="InterPro" id="IPR018966">
    <property type="entry name" value="VTC_domain"/>
</dbReference>
<dbReference type="EMBL" id="BORR01000004">
    <property type="protein sequence ID" value="GIO36660.1"/>
    <property type="molecule type" value="Genomic_DNA"/>
</dbReference>
<dbReference type="GO" id="GO:0006799">
    <property type="term" value="P:polyphosphate biosynthetic process"/>
    <property type="evidence" value="ECO:0007669"/>
    <property type="project" value="UniProtKB-ARBA"/>
</dbReference>
<comment type="caution">
    <text evidence="2">The sequence shown here is derived from an EMBL/GenBank/DDBJ whole genome shotgun (WGS) entry which is preliminary data.</text>
</comment>